<dbReference type="EMBL" id="JAWDJW010004166">
    <property type="protein sequence ID" value="KAK3076265.1"/>
    <property type="molecule type" value="Genomic_DNA"/>
</dbReference>
<reference evidence="1" key="1">
    <citation type="submission" date="2024-09" db="EMBL/GenBank/DDBJ databases">
        <title>Black Yeasts Isolated from many extreme environments.</title>
        <authorList>
            <person name="Coleine C."/>
            <person name="Stajich J.E."/>
            <person name="Selbmann L."/>
        </authorList>
    </citation>
    <scope>NUCLEOTIDE SEQUENCE</scope>
    <source>
        <strain evidence="1">CCFEE 5737</strain>
    </source>
</reference>
<protein>
    <submittedName>
        <fullName evidence="1">Uncharacterized protein</fullName>
    </submittedName>
</protein>
<organism evidence="1 2">
    <name type="scientific">Coniosporium uncinatum</name>
    <dbReference type="NCBI Taxonomy" id="93489"/>
    <lineage>
        <taxon>Eukaryota</taxon>
        <taxon>Fungi</taxon>
        <taxon>Dikarya</taxon>
        <taxon>Ascomycota</taxon>
        <taxon>Pezizomycotina</taxon>
        <taxon>Dothideomycetes</taxon>
        <taxon>Dothideomycetes incertae sedis</taxon>
        <taxon>Coniosporium</taxon>
    </lineage>
</organism>
<name>A0ACC3DI83_9PEZI</name>
<sequence length="128" mass="13772">VDGVNDLVIGWAAYPQTFRFGGNVNGVNTYEGIDIADFSGGTYNADTTFEGNNFACLFFQSQQQAVPDALKNGVNAVAGAVGLINKYSNNILSQYTCTPLAGYDNSVFNKYPGRTYSPTGPATNYRKE</sequence>
<gene>
    <name evidence="1" type="ORF">LTS18_013470</name>
</gene>
<evidence type="ECO:0000313" key="2">
    <source>
        <dbReference type="Proteomes" id="UP001186974"/>
    </source>
</evidence>
<keyword evidence="2" id="KW-1185">Reference proteome</keyword>
<proteinExistence type="predicted"/>
<feature type="non-terminal residue" evidence="1">
    <location>
        <position position="1"/>
    </location>
</feature>
<comment type="caution">
    <text evidence="1">The sequence shown here is derived from an EMBL/GenBank/DDBJ whole genome shotgun (WGS) entry which is preliminary data.</text>
</comment>
<evidence type="ECO:0000313" key="1">
    <source>
        <dbReference type="EMBL" id="KAK3076265.1"/>
    </source>
</evidence>
<accession>A0ACC3DI83</accession>
<dbReference type="Proteomes" id="UP001186974">
    <property type="component" value="Unassembled WGS sequence"/>
</dbReference>